<name>A0A8S1VUZ4_9CILI</name>
<dbReference type="EMBL" id="CAJJDO010000077">
    <property type="protein sequence ID" value="CAD8181668.1"/>
    <property type="molecule type" value="Genomic_DNA"/>
</dbReference>
<proteinExistence type="predicted"/>
<sequence>MSEEQQQIMKKTSIAKRILFYAIIILSRISFYAEIQKKMEQT</sequence>
<evidence type="ECO:0000313" key="3">
    <source>
        <dbReference type="Proteomes" id="UP000689195"/>
    </source>
</evidence>
<dbReference type="AlphaFoldDB" id="A0A8S1VUZ4"/>
<evidence type="ECO:0000256" key="1">
    <source>
        <dbReference type="SAM" id="Phobius"/>
    </source>
</evidence>
<keyword evidence="1" id="KW-1133">Transmembrane helix</keyword>
<protein>
    <submittedName>
        <fullName evidence="2">Uncharacterized protein</fullName>
    </submittedName>
</protein>
<organism evidence="2 3">
    <name type="scientific">Paramecium pentaurelia</name>
    <dbReference type="NCBI Taxonomy" id="43138"/>
    <lineage>
        <taxon>Eukaryota</taxon>
        <taxon>Sar</taxon>
        <taxon>Alveolata</taxon>
        <taxon>Ciliophora</taxon>
        <taxon>Intramacronucleata</taxon>
        <taxon>Oligohymenophorea</taxon>
        <taxon>Peniculida</taxon>
        <taxon>Parameciidae</taxon>
        <taxon>Paramecium</taxon>
    </lineage>
</organism>
<gene>
    <name evidence="2" type="ORF">PPENT_87.1.T0770010</name>
</gene>
<evidence type="ECO:0000313" key="2">
    <source>
        <dbReference type="EMBL" id="CAD8181668.1"/>
    </source>
</evidence>
<dbReference type="Proteomes" id="UP000689195">
    <property type="component" value="Unassembled WGS sequence"/>
</dbReference>
<keyword evidence="1" id="KW-0812">Transmembrane</keyword>
<keyword evidence="1" id="KW-0472">Membrane</keyword>
<feature type="transmembrane region" description="Helical" evidence="1">
    <location>
        <begin position="18"/>
        <end position="35"/>
    </location>
</feature>
<reference evidence="2" key="1">
    <citation type="submission" date="2021-01" db="EMBL/GenBank/DDBJ databases">
        <authorList>
            <consortium name="Genoscope - CEA"/>
            <person name="William W."/>
        </authorList>
    </citation>
    <scope>NUCLEOTIDE SEQUENCE</scope>
</reference>
<keyword evidence="3" id="KW-1185">Reference proteome</keyword>
<comment type="caution">
    <text evidence="2">The sequence shown here is derived from an EMBL/GenBank/DDBJ whole genome shotgun (WGS) entry which is preliminary data.</text>
</comment>
<accession>A0A8S1VUZ4</accession>